<reference evidence="1 2" key="1">
    <citation type="submission" date="2024-02" db="EMBL/GenBank/DDBJ databases">
        <authorList>
            <person name="Chen Y."/>
            <person name="Shah S."/>
            <person name="Dougan E. K."/>
            <person name="Thang M."/>
            <person name="Chan C."/>
        </authorList>
    </citation>
    <scope>NUCLEOTIDE SEQUENCE [LARGE SCALE GENOMIC DNA]</scope>
</reference>
<evidence type="ECO:0000313" key="2">
    <source>
        <dbReference type="Proteomes" id="UP001642464"/>
    </source>
</evidence>
<sequence>MCKTMTRYNQVTFGDAEIFVVNTFLHVGEVTEKMEVHSSISEPLPCSHEELDEEVLPVASWKTYDSYDDSEPLVHKVSTLEFFEKINAYNTIDDTPVARRSTEPLMESISTYDFFEDEPMFADPPQGNVEAARERANTFDPFEDSPRGMAWAEPLAPPVGKLCTYDPFEDSEIPCGCPELLSVPPCHQPEKAECVTATSLGCSCTARGACTPLITSRVDGKEQVRWKVDGRKLESQEKQMLSPEFELDLPKVGPTPFRLMILAKETRGKGCRGFLKAKGCGRLFIKCGSSSLPEGIQPMGFRVTVGAGSSAEIKAVAAHEFSEHPCCPLQKDKETWDLLVAIDEATKRFEVLVEVL</sequence>
<evidence type="ECO:0000313" key="1">
    <source>
        <dbReference type="EMBL" id="CAK9040727.1"/>
    </source>
</evidence>
<protein>
    <submittedName>
        <fullName evidence="1">Uncharacterized protein</fullName>
    </submittedName>
</protein>
<name>A0ABP0LPW9_9DINO</name>
<dbReference type="EMBL" id="CAXAMM010017247">
    <property type="protein sequence ID" value="CAK9040727.1"/>
    <property type="molecule type" value="Genomic_DNA"/>
</dbReference>
<organism evidence="1 2">
    <name type="scientific">Durusdinium trenchii</name>
    <dbReference type="NCBI Taxonomy" id="1381693"/>
    <lineage>
        <taxon>Eukaryota</taxon>
        <taxon>Sar</taxon>
        <taxon>Alveolata</taxon>
        <taxon>Dinophyceae</taxon>
        <taxon>Suessiales</taxon>
        <taxon>Symbiodiniaceae</taxon>
        <taxon>Durusdinium</taxon>
    </lineage>
</organism>
<comment type="caution">
    <text evidence="1">The sequence shown here is derived from an EMBL/GenBank/DDBJ whole genome shotgun (WGS) entry which is preliminary data.</text>
</comment>
<accession>A0ABP0LPW9</accession>
<gene>
    <name evidence="1" type="ORF">SCF082_LOCUS23629</name>
</gene>
<keyword evidence="2" id="KW-1185">Reference proteome</keyword>
<dbReference type="Proteomes" id="UP001642464">
    <property type="component" value="Unassembled WGS sequence"/>
</dbReference>
<proteinExistence type="predicted"/>